<protein>
    <submittedName>
        <fullName evidence="1">DUF2851 family protein</fullName>
    </submittedName>
</protein>
<dbReference type="Pfam" id="PF11013">
    <property type="entry name" value="DUF2851"/>
    <property type="match status" value="1"/>
</dbReference>
<name>A0ABU6IS63_9FLAO</name>
<dbReference type="EMBL" id="JAYMGW010000008">
    <property type="protein sequence ID" value="MEC4265894.1"/>
    <property type="molecule type" value="Genomic_DNA"/>
</dbReference>
<sequence>MNIDDCSDSYCLQLKKEYNYLCSKFGLTENLSKPEFFGLWPLNFPTIRVSQLDREDNSIIKILIK</sequence>
<dbReference type="InterPro" id="IPR021272">
    <property type="entry name" value="DUF2851"/>
</dbReference>
<reference evidence="1 2" key="1">
    <citation type="submission" date="2024-01" db="EMBL/GenBank/DDBJ databases">
        <title>The strains designed SYSU M86414 and SYSU M84420 isolated from the marine sediment in San Sha City (Hainan Province, China).</title>
        <authorList>
            <person name="Guo D."/>
        </authorList>
    </citation>
    <scope>NUCLEOTIDE SEQUENCE [LARGE SCALE GENOMIC DNA]</scope>
    <source>
        <strain evidence="1 2">SYSU M84420</strain>
    </source>
</reference>
<organism evidence="1 2">
    <name type="scientific">Flagellimonas halotolerans</name>
    <dbReference type="NCBI Taxonomy" id="3112164"/>
    <lineage>
        <taxon>Bacteria</taxon>
        <taxon>Pseudomonadati</taxon>
        <taxon>Bacteroidota</taxon>
        <taxon>Flavobacteriia</taxon>
        <taxon>Flavobacteriales</taxon>
        <taxon>Flavobacteriaceae</taxon>
        <taxon>Flagellimonas</taxon>
    </lineage>
</organism>
<keyword evidence="2" id="KW-1185">Reference proteome</keyword>
<evidence type="ECO:0000313" key="2">
    <source>
        <dbReference type="Proteomes" id="UP001355298"/>
    </source>
</evidence>
<proteinExistence type="predicted"/>
<dbReference type="RefSeq" id="WP_326278842.1">
    <property type="nucleotide sequence ID" value="NZ_JAYKYV010000008.1"/>
</dbReference>
<gene>
    <name evidence="1" type="ORF">VOP03_11115</name>
</gene>
<dbReference type="Proteomes" id="UP001355298">
    <property type="component" value="Unassembled WGS sequence"/>
</dbReference>
<accession>A0ABU6IS63</accession>
<evidence type="ECO:0000313" key="1">
    <source>
        <dbReference type="EMBL" id="MEC4265894.1"/>
    </source>
</evidence>
<comment type="caution">
    <text evidence="1">The sequence shown here is derived from an EMBL/GenBank/DDBJ whole genome shotgun (WGS) entry which is preliminary data.</text>
</comment>